<keyword evidence="4 6" id="KW-1133">Transmembrane helix</keyword>
<evidence type="ECO:0000256" key="1">
    <source>
        <dbReference type="ARBA" id="ARBA00004651"/>
    </source>
</evidence>
<dbReference type="Pfam" id="PF02361">
    <property type="entry name" value="CbiQ"/>
    <property type="match status" value="1"/>
</dbReference>
<evidence type="ECO:0000256" key="5">
    <source>
        <dbReference type="ARBA" id="ARBA00023136"/>
    </source>
</evidence>
<dbReference type="NCBIfam" id="TIGR02454">
    <property type="entry name" value="ECF_T_CbiQ"/>
    <property type="match status" value="1"/>
</dbReference>
<dbReference type="InterPro" id="IPR051611">
    <property type="entry name" value="ECF_transporter_component"/>
</dbReference>
<evidence type="ECO:0000256" key="3">
    <source>
        <dbReference type="ARBA" id="ARBA00022692"/>
    </source>
</evidence>
<accession>A0A1M6IDP3</accession>
<evidence type="ECO:0000256" key="6">
    <source>
        <dbReference type="SAM" id="Phobius"/>
    </source>
</evidence>
<feature type="transmembrane region" description="Helical" evidence="6">
    <location>
        <begin position="66"/>
        <end position="84"/>
    </location>
</feature>
<dbReference type="Proteomes" id="UP000183994">
    <property type="component" value="Unassembled WGS sequence"/>
</dbReference>
<feature type="transmembrane region" description="Helical" evidence="6">
    <location>
        <begin position="115"/>
        <end position="134"/>
    </location>
</feature>
<organism evidence="7 8">
    <name type="scientific">Desulfatibacillum alkenivorans DSM 16219</name>
    <dbReference type="NCBI Taxonomy" id="1121393"/>
    <lineage>
        <taxon>Bacteria</taxon>
        <taxon>Pseudomonadati</taxon>
        <taxon>Thermodesulfobacteriota</taxon>
        <taxon>Desulfobacteria</taxon>
        <taxon>Desulfobacterales</taxon>
        <taxon>Desulfatibacillaceae</taxon>
        <taxon>Desulfatibacillum</taxon>
    </lineage>
</organism>
<keyword evidence="2" id="KW-1003">Cell membrane</keyword>
<proteinExistence type="predicted"/>
<gene>
    <name evidence="7" type="ORF">SAMN02745216_01442</name>
</gene>
<comment type="subcellular location">
    <subcellularLocation>
        <location evidence="1">Cell membrane</location>
        <topology evidence="1">Multi-pass membrane protein</topology>
    </subcellularLocation>
</comment>
<dbReference type="InterPro" id="IPR003339">
    <property type="entry name" value="ABC/ECF_trnsptr_transmembrane"/>
</dbReference>
<dbReference type="PANTHER" id="PTHR34857">
    <property type="entry name" value="SLL0384 PROTEIN"/>
    <property type="match status" value="1"/>
</dbReference>
<feature type="transmembrane region" description="Helical" evidence="6">
    <location>
        <begin position="22"/>
        <end position="54"/>
    </location>
</feature>
<evidence type="ECO:0000313" key="7">
    <source>
        <dbReference type="EMBL" id="SHJ32555.1"/>
    </source>
</evidence>
<reference evidence="8" key="1">
    <citation type="submission" date="2016-11" db="EMBL/GenBank/DDBJ databases">
        <authorList>
            <person name="Varghese N."/>
            <person name="Submissions S."/>
        </authorList>
    </citation>
    <scope>NUCLEOTIDE SEQUENCE [LARGE SCALE GENOMIC DNA]</scope>
    <source>
        <strain evidence="8">DSM 16219</strain>
    </source>
</reference>
<keyword evidence="5 6" id="KW-0472">Membrane</keyword>
<feature type="transmembrane region" description="Helical" evidence="6">
    <location>
        <begin position="230"/>
        <end position="249"/>
    </location>
</feature>
<dbReference type="OrthoDB" id="4533at2"/>
<dbReference type="AlphaFoldDB" id="A0A1M6IDP3"/>
<evidence type="ECO:0000256" key="2">
    <source>
        <dbReference type="ARBA" id="ARBA00022475"/>
    </source>
</evidence>
<dbReference type="GO" id="GO:0043190">
    <property type="term" value="C:ATP-binding cassette (ABC) transporter complex"/>
    <property type="evidence" value="ECO:0007669"/>
    <property type="project" value="InterPro"/>
</dbReference>
<evidence type="ECO:0000256" key="4">
    <source>
        <dbReference type="ARBA" id="ARBA00022989"/>
    </source>
</evidence>
<dbReference type="STRING" id="1121393.SAMN02745216_01442"/>
<dbReference type="RefSeq" id="WP_073474452.1">
    <property type="nucleotide sequence ID" value="NZ_FQZU01000006.1"/>
</dbReference>
<dbReference type="PANTHER" id="PTHR34857:SF2">
    <property type="entry name" value="SLL0384 PROTEIN"/>
    <property type="match status" value="1"/>
</dbReference>
<keyword evidence="3 6" id="KW-0812">Transmembrane</keyword>
<dbReference type="EMBL" id="FQZU01000006">
    <property type="protein sequence ID" value="SHJ32555.1"/>
    <property type="molecule type" value="Genomic_DNA"/>
</dbReference>
<dbReference type="GO" id="GO:0006824">
    <property type="term" value="P:cobalt ion transport"/>
    <property type="evidence" value="ECO:0007669"/>
    <property type="project" value="InterPro"/>
</dbReference>
<dbReference type="CDD" id="cd16914">
    <property type="entry name" value="EcfT"/>
    <property type="match status" value="1"/>
</dbReference>
<evidence type="ECO:0000313" key="8">
    <source>
        <dbReference type="Proteomes" id="UP000183994"/>
    </source>
</evidence>
<keyword evidence="8" id="KW-1185">Reference proteome</keyword>
<dbReference type="InterPro" id="IPR012809">
    <property type="entry name" value="ECF_CbiQ"/>
</dbReference>
<protein>
    <submittedName>
        <fullName evidence="7">Cobalt/nickel transport system permease protein</fullName>
    </submittedName>
</protein>
<name>A0A1M6IDP3_9BACT</name>
<sequence>MIAETFAFGESPVHRLDPRVRVIVGTLFAVVAALADRFDVLGAALGLAVLMTFAARLHPLAVLKRLALVNGLVLFLWVVLPFTYNGTPWFYLGPLVAAKEGIRLCAIITLKSNAIVLWSIVFFSTMPVATLGHAMNRLKMPVKLTALLLLTYRYIFVLEAELNQLVRAARIRSFSPGTNLHTYRTYAYLVGMLMVRAADRGERVHQAMVCRGFSGKFYCLDEMEFTFRDAAWGGFLALVIFFLAIWQWAL</sequence>